<dbReference type="InterPro" id="IPR044016">
    <property type="entry name" value="Big_13"/>
</dbReference>
<feature type="domain" description="Bacterial Ig-like" evidence="2">
    <location>
        <begin position="387"/>
        <end position="465"/>
    </location>
</feature>
<evidence type="ECO:0000259" key="2">
    <source>
        <dbReference type="Pfam" id="PF19077"/>
    </source>
</evidence>
<feature type="domain" description="Bacterial Ig-like" evidence="2">
    <location>
        <begin position="910"/>
        <end position="988"/>
    </location>
</feature>
<name>A0A9X8D835_9BURK</name>
<protein>
    <recommendedName>
        <fullName evidence="2">Bacterial Ig-like domain-containing protein</fullName>
    </recommendedName>
</protein>
<feature type="domain" description="Bacterial Ig-like" evidence="2">
    <location>
        <begin position="284"/>
        <end position="361"/>
    </location>
</feature>
<reference evidence="3 4" key="1">
    <citation type="submission" date="2018-09" db="EMBL/GenBank/DDBJ databases">
        <title>Acidovorax cavernicola nov. sp. isolated from Gruta de las Maravillas (Aracena, Spain).</title>
        <authorList>
            <person name="Jurado V."/>
            <person name="Gutierrez-Patricio S."/>
            <person name="Gonzalez-Pimentel J.L."/>
            <person name="Miller A.Z."/>
            <person name="Laiz L."/>
            <person name="Saiz-Jimenez C."/>
        </authorList>
    </citation>
    <scope>NUCLEOTIDE SEQUENCE [LARGE SCALE GENOMIC DNA]</scope>
    <source>
        <strain evidence="3 4">1011MAR4D40.2</strain>
    </source>
</reference>
<dbReference type="AlphaFoldDB" id="A0A9X8D835"/>
<sequence>MTSKQTKAAAGIPEQSIDHAAAPRGQALQGERSDTFEHSPTAQAVSAGASAFARPAATIETVRDEFGLHKGPLESGAHTDDSRPKISGKGEPGVWVHVYDGNEVMGRVEVGANGEWSFSPTLPLKGGEHQLSVTHQYPSGELVVGTETYVIFVDKVAPDMPVVLGIVDDEGRITDPITHGSVTDDNLPTIEGKTEPFATIIIYDKDAEIDRVQADESGDWRYTPKTELADGLHILNFEAMDRSGNVSEDTRKIEFTVDARPEMIKIFGAEDNVGPVTDDLVSGGKTDDTKPKFFGNATAGGIVKIYEGDVVIGEVVAGVDGHWEYTPTEAMSEGLHTLHATVTLPAKGESPPSKPFNLTVDATPPAKPSIDEMRDNVGDVQNPLASGQTTDDTTPTLVGKADAGSTVHIYKDGVLLDSVVADAAGTWTYTPATPLLPGDHSFTVTSQDAVGNVSAPSDAFAIEIDLEAPSQASGLVVSDDVGEKRDPLSNGDTTDDNKPTFSGKAEPGSTVKVYVDGDLLGSAPVDAKGDWSFTPDTALADDTYTFTTEVVDAAGNSSGKGNAITVTVDTSGVTVSIVELRDDQGSVTTNIVPNGETDDTRPQIVGTGKPGSTITVYDGDDVLGTAEVEADGSWRFTPTADLAQGLHTISATATDKTGTVSERTPVFSFTVDTEAPNTPSIELVEDNVGDKQDPLVNGGVTDDPTPTLSGKAEAGSTVTIRDNGQVVDTVVANEAGEWTYTPATPLTEDEHTFTVTATDKAGNTSAASPEFKLTTDYTPPAKPVIDAVHDDEGARTGDLTPGDSTDDATPKISGTAEKGSTVVIRDGANELGRVTADAEGKWTLELTSPLSSGGHSLTVEAIDAAGNKSEPSDAFDFSVDLVPPTTPVIVGVEDDVGEGISFAGVIRPGGTTNDNKPLITGTGKAGETIEIRLDGDAVGTAVVAADGWWSFQVKTAVLDGPRTFSAVAVSAGGAESALSNTYLVKVDTVAPDRPIVVSVHDNAGPTTGERCVAGERHIRAGQAGAGNHPAPERHRQRTGRQDPVVRREGSTDRGTDDPWRRHRVPCQHFQLHPGG</sequence>
<evidence type="ECO:0000313" key="3">
    <source>
        <dbReference type="EMBL" id="RIX84090.1"/>
    </source>
</evidence>
<feature type="domain" description="Bacterial Ig-like" evidence="2">
    <location>
        <begin position="491"/>
        <end position="570"/>
    </location>
</feature>
<comment type="caution">
    <text evidence="3">The sequence shown here is derived from an EMBL/GenBank/DDBJ whole genome shotgun (WGS) entry which is preliminary data.</text>
</comment>
<dbReference type="InterPro" id="IPR013783">
    <property type="entry name" value="Ig-like_fold"/>
</dbReference>
<organism evidence="3 4">
    <name type="scientific">Acidovorax cavernicola</name>
    <dbReference type="NCBI Taxonomy" id="1675792"/>
    <lineage>
        <taxon>Bacteria</taxon>
        <taxon>Pseudomonadati</taxon>
        <taxon>Pseudomonadota</taxon>
        <taxon>Betaproteobacteria</taxon>
        <taxon>Burkholderiales</taxon>
        <taxon>Comamonadaceae</taxon>
        <taxon>Acidovorax</taxon>
    </lineage>
</organism>
<accession>A0A9X8D835</accession>
<feature type="region of interest" description="Disordered" evidence="1">
    <location>
        <begin position="790"/>
        <end position="814"/>
    </location>
</feature>
<evidence type="ECO:0000256" key="1">
    <source>
        <dbReference type="SAM" id="MobiDB-lite"/>
    </source>
</evidence>
<feature type="compositionally biased region" description="Basic and acidic residues" evidence="1">
    <location>
        <begin position="67"/>
        <end position="84"/>
    </location>
</feature>
<feature type="domain" description="Bacterial Ig-like" evidence="2">
    <location>
        <begin position="791"/>
        <end position="880"/>
    </location>
</feature>
<feature type="region of interest" description="Disordered" evidence="1">
    <location>
        <begin position="1022"/>
        <end position="1075"/>
    </location>
</feature>
<dbReference type="NCBIfam" id="NF033510">
    <property type="entry name" value="Ca_tandemer"/>
    <property type="match status" value="7"/>
</dbReference>
<feature type="region of interest" description="Disordered" evidence="1">
    <location>
        <begin position="473"/>
        <end position="506"/>
    </location>
</feature>
<feature type="domain" description="Bacterial Ig-like" evidence="2">
    <location>
        <begin position="583"/>
        <end position="673"/>
    </location>
</feature>
<feature type="region of interest" description="Disordered" evidence="1">
    <location>
        <begin position="67"/>
        <end position="89"/>
    </location>
</feature>
<dbReference type="Gene3D" id="2.60.40.10">
    <property type="entry name" value="Immunoglobulins"/>
    <property type="match status" value="1"/>
</dbReference>
<gene>
    <name evidence="3" type="ORF">D3H34_05085</name>
</gene>
<dbReference type="Proteomes" id="UP000265619">
    <property type="component" value="Unassembled WGS sequence"/>
</dbReference>
<feature type="domain" description="Bacterial Ig-like" evidence="2">
    <location>
        <begin position="699"/>
        <end position="776"/>
    </location>
</feature>
<keyword evidence="4" id="KW-1185">Reference proteome</keyword>
<dbReference type="RefSeq" id="WP_119552348.1">
    <property type="nucleotide sequence ID" value="NZ_QXMN01000003.1"/>
</dbReference>
<dbReference type="Pfam" id="PF19077">
    <property type="entry name" value="Big_13"/>
    <property type="match status" value="9"/>
</dbReference>
<proteinExistence type="predicted"/>
<feature type="domain" description="Bacterial Ig-like" evidence="2">
    <location>
        <begin position="77"/>
        <end position="141"/>
    </location>
</feature>
<feature type="region of interest" description="Disordered" evidence="1">
    <location>
        <begin position="1"/>
        <end position="49"/>
    </location>
</feature>
<dbReference type="OrthoDB" id="8824730at2"/>
<feature type="compositionally biased region" description="Basic and acidic residues" evidence="1">
    <location>
        <begin position="1039"/>
        <end position="1059"/>
    </location>
</feature>
<feature type="domain" description="Bacterial Ig-like" evidence="2">
    <location>
        <begin position="181"/>
        <end position="258"/>
    </location>
</feature>
<dbReference type="EMBL" id="QXMN01000003">
    <property type="protein sequence ID" value="RIX84090.1"/>
    <property type="molecule type" value="Genomic_DNA"/>
</dbReference>
<evidence type="ECO:0000313" key="4">
    <source>
        <dbReference type="Proteomes" id="UP000265619"/>
    </source>
</evidence>
<dbReference type="Gene3D" id="3.30.420.430">
    <property type="match status" value="7"/>
</dbReference>